<protein>
    <submittedName>
        <fullName evidence="1">Uncharacterized protein</fullName>
    </submittedName>
</protein>
<gene>
    <name evidence="1" type="ORF">SAMEA4873655_05111</name>
</gene>
<name>A0A486UG62_KLEPN</name>
<dbReference type="EMBL" id="CAAHDB010000038">
    <property type="protein sequence ID" value="VGM37364.1"/>
    <property type="molecule type" value="Genomic_DNA"/>
</dbReference>
<dbReference type="AlphaFoldDB" id="A0A486UG62"/>
<accession>A0A486UG62</accession>
<sequence length="49" mass="5765">MPLPERMKPARVTRKQMKELVSQLNDILDHIDNGMDENNEELRKVRTSS</sequence>
<proteinExistence type="predicted"/>
<evidence type="ECO:0000313" key="1">
    <source>
        <dbReference type="EMBL" id="VGM37364.1"/>
    </source>
</evidence>
<reference evidence="1" key="1">
    <citation type="submission" date="2019-03" db="EMBL/GenBank/DDBJ databases">
        <authorList>
            <consortium name="Pathogen Informatics"/>
        </authorList>
    </citation>
    <scope>NUCLEOTIDE SEQUENCE</scope>
    <source>
        <strain evidence="1">5012STDY7626459</strain>
    </source>
</reference>
<organism evidence="1">
    <name type="scientific">Klebsiella pneumoniae</name>
    <dbReference type="NCBI Taxonomy" id="573"/>
    <lineage>
        <taxon>Bacteria</taxon>
        <taxon>Pseudomonadati</taxon>
        <taxon>Pseudomonadota</taxon>
        <taxon>Gammaproteobacteria</taxon>
        <taxon>Enterobacterales</taxon>
        <taxon>Enterobacteriaceae</taxon>
        <taxon>Klebsiella/Raoultella group</taxon>
        <taxon>Klebsiella</taxon>
        <taxon>Klebsiella pneumoniae complex</taxon>
    </lineage>
</organism>